<organism evidence="3 4">
    <name type="scientific">Bermanella marisrubri</name>
    <dbReference type="NCBI Taxonomy" id="207949"/>
    <lineage>
        <taxon>Bacteria</taxon>
        <taxon>Pseudomonadati</taxon>
        <taxon>Pseudomonadota</taxon>
        <taxon>Gammaproteobacteria</taxon>
        <taxon>Oceanospirillales</taxon>
        <taxon>Oceanospirillaceae</taxon>
        <taxon>Bermanella</taxon>
    </lineage>
</organism>
<accession>Q1MZX9</accession>
<evidence type="ECO:0000256" key="1">
    <source>
        <dbReference type="SAM" id="Phobius"/>
    </source>
</evidence>
<keyword evidence="1" id="KW-0812">Transmembrane</keyword>
<comment type="caution">
    <text evidence="3">The sequence shown here is derived from an EMBL/GenBank/DDBJ whole genome shotgun (WGS) entry which is preliminary data.</text>
</comment>
<dbReference type="NCBIfam" id="TIGR03546">
    <property type="entry name" value="TIGR03546 family protein"/>
    <property type="match status" value="1"/>
</dbReference>
<dbReference type="AlphaFoldDB" id="Q1MZX9"/>
<dbReference type="HOGENOM" id="CLU_128655_0_0_6"/>
<evidence type="ECO:0000259" key="2">
    <source>
        <dbReference type="Pfam" id="PF09835"/>
    </source>
</evidence>
<reference evidence="3 4" key="1">
    <citation type="submission" date="2006-03" db="EMBL/GenBank/DDBJ databases">
        <authorList>
            <person name="Pinhassi J."/>
            <person name="Pedros-Alio C."/>
            <person name="Ferriera S."/>
            <person name="Johnson J."/>
            <person name="Kravitz S."/>
            <person name="Halpern A."/>
            <person name="Remington K."/>
            <person name="Beeson K."/>
            <person name="Tran B."/>
            <person name="Rogers Y.-H."/>
            <person name="Friedman R."/>
            <person name="Venter J.C."/>
        </authorList>
    </citation>
    <scope>NUCLEOTIDE SEQUENCE [LARGE SCALE GENOMIC DNA]</scope>
    <source>
        <strain evidence="3 4">RED65</strain>
    </source>
</reference>
<dbReference type="InterPro" id="IPR018639">
    <property type="entry name" value="DUF2062"/>
</dbReference>
<keyword evidence="1" id="KW-0472">Membrane</keyword>
<feature type="transmembrane region" description="Helical" evidence="1">
    <location>
        <begin position="111"/>
        <end position="137"/>
    </location>
</feature>
<keyword evidence="1" id="KW-1133">Transmembrane helix</keyword>
<sequence length="168" mass="19229">MLTMLAKFLKILGSDASPLQIAFGFALALFIGLTPFFSLHNLVILFIAFVTRVNLGAFFLASAIFTLIAYLIDPWSISLGEYLLTLPDLQTVWTSLYQSDFWRAFKFNHTLLMGSLAISVIAFIPVLILSYVFVVFYRHKFMAWVEKLKITKWLKASKFYKVYEEMGA</sequence>
<dbReference type="OrthoDB" id="370141at2"/>
<feature type="domain" description="DUF2062" evidence="2">
    <location>
        <begin position="8"/>
        <end position="140"/>
    </location>
</feature>
<keyword evidence="4" id="KW-1185">Reference proteome</keyword>
<dbReference type="InterPro" id="IPR019935">
    <property type="entry name" value="CHP03546"/>
</dbReference>
<feature type="transmembrane region" description="Helical" evidence="1">
    <location>
        <begin position="20"/>
        <end position="48"/>
    </location>
</feature>
<feature type="transmembrane region" description="Helical" evidence="1">
    <location>
        <begin position="55"/>
        <end position="72"/>
    </location>
</feature>
<name>Q1MZX9_9GAMM</name>
<evidence type="ECO:0000313" key="4">
    <source>
        <dbReference type="Proteomes" id="UP000004263"/>
    </source>
</evidence>
<dbReference type="EMBL" id="AAQH01000016">
    <property type="protein sequence ID" value="EAT11584.1"/>
    <property type="molecule type" value="Genomic_DNA"/>
</dbReference>
<protein>
    <recommendedName>
        <fullName evidence="2">DUF2062 domain-containing protein</fullName>
    </recommendedName>
</protein>
<dbReference type="Pfam" id="PF09835">
    <property type="entry name" value="DUF2062"/>
    <property type="match status" value="1"/>
</dbReference>
<proteinExistence type="predicted"/>
<evidence type="ECO:0000313" key="3">
    <source>
        <dbReference type="EMBL" id="EAT11584.1"/>
    </source>
</evidence>
<gene>
    <name evidence="3" type="ORF">RED65_02899</name>
</gene>
<dbReference type="Proteomes" id="UP000004263">
    <property type="component" value="Unassembled WGS sequence"/>
</dbReference>
<dbReference type="RefSeq" id="WP_007019195.1">
    <property type="nucleotide sequence ID" value="NZ_CH724121.1"/>
</dbReference>
<dbReference type="STRING" id="207949.RED65_02899"/>